<dbReference type="Proteomes" id="UP000441717">
    <property type="component" value="Unassembled WGS sequence"/>
</dbReference>
<gene>
    <name evidence="1" type="ORF">GFC01_09780</name>
</gene>
<name>A0A6N7IR42_9FIRM</name>
<evidence type="ECO:0000313" key="1">
    <source>
        <dbReference type="EMBL" id="MQL52546.1"/>
    </source>
</evidence>
<dbReference type="RefSeq" id="WP_152946776.1">
    <property type="nucleotide sequence ID" value="NZ_WHYR01000024.1"/>
</dbReference>
<organism evidence="1 2">
    <name type="scientific">Desulfofundulus thermobenzoicus</name>
    <dbReference type="NCBI Taxonomy" id="29376"/>
    <lineage>
        <taxon>Bacteria</taxon>
        <taxon>Bacillati</taxon>
        <taxon>Bacillota</taxon>
        <taxon>Clostridia</taxon>
        <taxon>Eubacteriales</taxon>
        <taxon>Peptococcaceae</taxon>
        <taxon>Desulfofundulus</taxon>
    </lineage>
</organism>
<sequence>MCMEYCCEEENIDHPLSFPGLRPAVVAAITGALLAGGYLAEGERVVSILPAGRSLWKWEGVRELMDSRTFVRENRMTGR</sequence>
<dbReference type="AlphaFoldDB" id="A0A6N7IR42"/>
<reference evidence="1 2" key="1">
    <citation type="submission" date="2019-10" db="EMBL/GenBank/DDBJ databases">
        <title>Comparative genomics of sulfur disproportionating microorganisms.</title>
        <authorList>
            <person name="Ward L.M."/>
            <person name="Bertran E."/>
            <person name="Johnston D."/>
        </authorList>
    </citation>
    <scope>NUCLEOTIDE SEQUENCE [LARGE SCALE GENOMIC DNA]</scope>
    <source>
        <strain evidence="1 2">DSM 14055</strain>
    </source>
</reference>
<keyword evidence="2" id="KW-1185">Reference proteome</keyword>
<accession>A0A6N7IR42</accession>
<proteinExistence type="predicted"/>
<comment type="caution">
    <text evidence="1">The sequence shown here is derived from an EMBL/GenBank/DDBJ whole genome shotgun (WGS) entry which is preliminary data.</text>
</comment>
<evidence type="ECO:0000313" key="2">
    <source>
        <dbReference type="Proteomes" id="UP000441717"/>
    </source>
</evidence>
<dbReference type="EMBL" id="WHYR01000024">
    <property type="protein sequence ID" value="MQL52546.1"/>
    <property type="molecule type" value="Genomic_DNA"/>
</dbReference>
<protein>
    <submittedName>
        <fullName evidence="1">Uncharacterized protein</fullName>
    </submittedName>
</protein>